<name>A0ABS0XS15_9SPHN</name>
<sequence>MIALAGQDRFSIVTIIGGGTGADTPAPAWETMFGWPASGVHTLPLDVTSLGDRNIWAARLDEIVRGADRAVLLVADGLGCAASAWWARLSPADYVARIAGAVLFTPEADAENRDRAGLFDSPQTRLPFPSLVIQPGGSATGAMRDTVADWGSRLVVSDRERQRDTGLVAWRQAQRLFLRLTNQVVEHEVGRAEALAGRR</sequence>
<dbReference type="SUPFAM" id="SSF53474">
    <property type="entry name" value="alpha/beta-Hydrolases"/>
    <property type="match status" value="1"/>
</dbReference>
<dbReference type="EMBL" id="JAELXS010000007">
    <property type="protein sequence ID" value="MBJ6122826.1"/>
    <property type="molecule type" value="Genomic_DNA"/>
</dbReference>
<dbReference type="RefSeq" id="WP_199038992.1">
    <property type="nucleotide sequence ID" value="NZ_JAELXS010000007.1"/>
</dbReference>
<comment type="caution">
    <text evidence="1">The sequence shown here is derived from an EMBL/GenBank/DDBJ whole genome shotgun (WGS) entry which is preliminary data.</text>
</comment>
<accession>A0ABS0XS15</accession>
<evidence type="ECO:0000313" key="1">
    <source>
        <dbReference type="EMBL" id="MBJ6122826.1"/>
    </source>
</evidence>
<evidence type="ECO:0000313" key="2">
    <source>
        <dbReference type="Proteomes" id="UP000640426"/>
    </source>
</evidence>
<dbReference type="Proteomes" id="UP000640426">
    <property type="component" value="Unassembled WGS sequence"/>
</dbReference>
<dbReference type="Pfam" id="PF06821">
    <property type="entry name" value="Ser_hydrolase"/>
    <property type="match status" value="1"/>
</dbReference>
<dbReference type="InterPro" id="IPR029058">
    <property type="entry name" value="AB_hydrolase_fold"/>
</dbReference>
<organism evidence="1 2">
    <name type="scientific">Sphingomonas mollis</name>
    <dbReference type="NCBI Taxonomy" id="2795726"/>
    <lineage>
        <taxon>Bacteria</taxon>
        <taxon>Pseudomonadati</taxon>
        <taxon>Pseudomonadota</taxon>
        <taxon>Alphaproteobacteria</taxon>
        <taxon>Sphingomonadales</taxon>
        <taxon>Sphingomonadaceae</taxon>
        <taxon>Sphingomonas</taxon>
    </lineage>
</organism>
<proteinExistence type="predicted"/>
<dbReference type="InterPro" id="IPR010662">
    <property type="entry name" value="RBBP9/YdeN"/>
</dbReference>
<keyword evidence="1" id="KW-0378">Hydrolase</keyword>
<dbReference type="GO" id="GO:0016787">
    <property type="term" value="F:hydrolase activity"/>
    <property type="evidence" value="ECO:0007669"/>
    <property type="project" value="UniProtKB-KW"/>
</dbReference>
<dbReference type="Gene3D" id="3.40.50.1820">
    <property type="entry name" value="alpha/beta hydrolase"/>
    <property type="match status" value="1"/>
</dbReference>
<protein>
    <submittedName>
        <fullName evidence="1">Alpha/beta hydrolase</fullName>
    </submittedName>
</protein>
<keyword evidence="2" id="KW-1185">Reference proteome</keyword>
<reference evidence="2" key="1">
    <citation type="submission" date="2020-12" db="EMBL/GenBank/DDBJ databases">
        <title>Hymenobacter sp.</title>
        <authorList>
            <person name="Kim M.K."/>
        </authorList>
    </citation>
    <scope>NUCLEOTIDE SEQUENCE [LARGE SCALE GENOMIC DNA]</scope>
    <source>
        <strain evidence="2">BT553</strain>
    </source>
</reference>
<gene>
    <name evidence="1" type="ORF">JAO74_13590</name>
</gene>